<comment type="caution">
    <text evidence="1">The sequence shown here is derived from an EMBL/GenBank/DDBJ whole genome shotgun (WGS) entry which is preliminary data.</text>
</comment>
<reference evidence="1 2" key="1">
    <citation type="journal article" date="2019" name="Int. J. Syst. Evol. Microbiol.">
        <title>The Global Catalogue of Microorganisms (GCM) 10K type strain sequencing project: providing services to taxonomists for standard genome sequencing and annotation.</title>
        <authorList>
            <consortium name="The Broad Institute Genomics Platform"/>
            <consortium name="The Broad Institute Genome Sequencing Center for Infectious Disease"/>
            <person name="Wu L."/>
            <person name="Ma J."/>
        </authorList>
    </citation>
    <scope>NUCLEOTIDE SEQUENCE [LARGE SCALE GENOMIC DNA]</scope>
    <source>
        <strain evidence="1 2">JCM 14232</strain>
    </source>
</reference>
<accession>A0ABN1B4X8</accession>
<evidence type="ECO:0000313" key="1">
    <source>
        <dbReference type="EMBL" id="GAA0490106.1"/>
    </source>
</evidence>
<dbReference type="EMBL" id="BAAADA010000158">
    <property type="protein sequence ID" value="GAA0490106.1"/>
    <property type="molecule type" value="Genomic_DNA"/>
</dbReference>
<proteinExistence type="predicted"/>
<dbReference type="RefSeq" id="WP_346025122.1">
    <property type="nucleotide sequence ID" value="NZ_BAAADA010000158.1"/>
</dbReference>
<organism evidence="1 2">
    <name type="scientific">Alkalibacterium indicireducens</name>
    <dbReference type="NCBI Taxonomy" id="398758"/>
    <lineage>
        <taxon>Bacteria</taxon>
        <taxon>Bacillati</taxon>
        <taxon>Bacillota</taxon>
        <taxon>Bacilli</taxon>
        <taxon>Lactobacillales</taxon>
        <taxon>Carnobacteriaceae</taxon>
        <taxon>Alkalibacterium</taxon>
    </lineage>
</organism>
<dbReference type="SUPFAM" id="SSF47598">
    <property type="entry name" value="Ribbon-helix-helix"/>
    <property type="match status" value="1"/>
</dbReference>
<evidence type="ECO:0000313" key="2">
    <source>
        <dbReference type="Proteomes" id="UP001410648"/>
    </source>
</evidence>
<protein>
    <recommendedName>
        <fullName evidence="3">Toxin-antitoxin system HicB family antitoxin</fullName>
    </recommendedName>
</protein>
<sequence length="55" mass="6205">MSDKKRINITMSEKLHIELKKAAIDEGTTLSGLLEIIGKEFLEKRTTSKIKDTSN</sequence>
<gene>
    <name evidence="1" type="ORF">GCM10008936_17430</name>
</gene>
<dbReference type="Gene3D" id="1.10.1220.10">
    <property type="entry name" value="Met repressor-like"/>
    <property type="match status" value="1"/>
</dbReference>
<evidence type="ECO:0008006" key="3">
    <source>
        <dbReference type="Google" id="ProtNLM"/>
    </source>
</evidence>
<name>A0ABN1B4X8_9LACT</name>
<dbReference type="InterPro" id="IPR010985">
    <property type="entry name" value="Ribbon_hlx_hlx"/>
</dbReference>
<dbReference type="Proteomes" id="UP001410648">
    <property type="component" value="Unassembled WGS sequence"/>
</dbReference>
<keyword evidence="2" id="KW-1185">Reference proteome</keyword>
<dbReference type="InterPro" id="IPR013321">
    <property type="entry name" value="Arc_rbn_hlx_hlx"/>
</dbReference>